<evidence type="ECO:0000313" key="1">
    <source>
        <dbReference type="EnsemblMetazoa" id="G21080.2:cds"/>
    </source>
</evidence>
<evidence type="ECO:0000313" key="2">
    <source>
        <dbReference type="Proteomes" id="UP000005408"/>
    </source>
</evidence>
<proteinExistence type="predicted"/>
<sequence length="191" mass="22028">MKKKDAKFQQRQREEINEILSKAKEKAVKNEALLKRLFTLDIFTSFLLVMDPFKGAQDVIRCDVCSDNQREKSPAEVRCNTCDTNVCSPCVARHMKCLVTICLNCFVSNHNNHTIEVLTELSQKLCEDIQNETKELQQRIIPAFEKMSCEGDENLKKLNEAYDKLESSIEERGKVLHRRVDAVVSKYKTNV</sequence>
<organism evidence="1 2">
    <name type="scientific">Magallana gigas</name>
    <name type="common">Pacific oyster</name>
    <name type="synonym">Crassostrea gigas</name>
    <dbReference type="NCBI Taxonomy" id="29159"/>
    <lineage>
        <taxon>Eukaryota</taxon>
        <taxon>Metazoa</taxon>
        <taxon>Spiralia</taxon>
        <taxon>Lophotrochozoa</taxon>
        <taxon>Mollusca</taxon>
        <taxon>Bivalvia</taxon>
        <taxon>Autobranchia</taxon>
        <taxon>Pteriomorphia</taxon>
        <taxon>Ostreida</taxon>
        <taxon>Ostreoidea</taxon>
        <taxon>Ostreidae</taxon>
        <taxon>Magallana</taxon>
    </lineage>
</organism>
<accession>A0A8W8JUT5</accession>
<dbReference type="EnsemblMetazoa" id="G21080.2">
    <property type="protein sequence ID" value="G21080.2:cds"/>
    <property type="gene ID" value="G21080"/>
</dbReference>
<dbReference type="Proteomes" id="UP000005408">
    <property type="component" value="Unassembled WGS sequence"/>
</dbReference>
<dbReference type="AlphaFoldDB" id="A0A8W8JUT5"/>
<reference evidence="1" key="1">
    <citation type="submission" date="2022-08" db="UniProtKB">
        <authorList>
            <consortium name="EnsemblMetazoa"/>
        </authorList>
    </citation>
    <scope>IDENTIFICATION</scope>
    <source>
        <strain evidence="1">05x7-T-G4-1.051#20</strain>
    </source>
</reference>
<name>A0A8W8JUT5_MAGGI</name>
<evidence type="ECO:0008006" key="3">
    <source>
        <dbReference type="Google" id="ProtNLM"/>
    </source>
</evidence>
<protein>
    <recommendedName>
        <fullName evidence="3">B box-type domain-containing protein</fullName>
    </recommendedName>
</protein>
<keyword evidence="2" id="KW-1185">Reference proteome</keyword>